<proteinExistence type="predicted"/>
<protein>
    <recommendedName>
        <fullName evidence="1">YspA cpYpsA-related SLOG domain-containing protein</fullName>
    </recommendedName>
</protein>
<accession>A0A2S2DDG9</accession>
<keyword evidence="3" id="KW-1185">Reference proteome</keyword>
<gene>
    <name evidence="2" type="ORF">DIR46_02250</name>
</gene>
<evidence type="ECO:0000259" key="1">
    <source>
        <dbReference type="Pfam" id="PF10686"/>
    </source>
</evidence>
<dbReference type="RefSeq" id="WP_109343790.1">
    <property type="nucleotide sequence ID" value="NZ_CP029343.1"/>
</dbReference>
<dbReference type="EMBL" id="CP029343">
    <property type="protein sequence ID" value="AWL03387.1"/>
    <property type="molecule type" value="Genomic_DNA"/>
</dbReference>
<evidence type="ECO:0000313" key="2">
    <source>
        <dbReference type="EMBL" id="AWL03387.1"/>
    </source>
</evidence>
<dbReference type="Pfam" id="PF10686">
    <property type="entry name" value="YAcAr"/>
    <property type="match status" value="1"/>
</dbReference>
<dbReference type="InterPro" id="IPR019627">
    <property type="entry name" value="YAcAr"/>
</dbReference>
<dbReference type="OrthoDB" id="572639at2"/>
<feature type="domain" description="YspA cpYpsA-related SLOG" evidence="1">
    <location>
        <begin position="1"/>
        <end position="66"/>
    </location>
</feature>
<dbReference type="KEGG" id="mtim:DIR46_02250"/>
<reference evidence="2 3" key="1">
    <citation type="submission" date="2018-05" db="EMBL/GenBank/DDBJ databases">
        <title>Complete genome sequence of Massilia oculi sp. nov. CCUG 43427T (=DSM 26321T), the type strain of M. oculi, and comparison with genome sequences of other Massilia strains.</title>
        <authorList>
            <person name="Zhu B."/>
        </authorList>
    </citation>
    <scope>NUCLEOTIDE SEQUENCE [LARGE SCALE GENOMIC DNA]</scope>
    <source>
        <strain evidence="2 3">CCUG 43427</strain>
    </source>
</reference>
<name>A0A2S2DDG9_9BURK</name>
<organism evidence="2 3">
    <name type="scientific">Massilia oculi</name>
    <dbReference type="NCBI Taxonomy" id="945844"/>
    <lineage>
        <taxon>Bacteria</taxon>
        <taxon>Pseudomonadati</taxon>
        <taxon>Pseudomonadota</taxon>
        <taxon>Betaproteobacteria</taxon>
        <taxon>Burkholderiales</taxon>
        <taxon>Oxalobacteraceae</taxon>
        <taxon>Telluria group</taxon>
        <taxon>Massilia</taxon>
    </lineage>
</organism>
<dbReference type="AlphaFoldDB" id="A0A2S2DDG9"/>
<dbReference type="Proteomes" id="UP000245820">
    <property type="component" value="Chromosome"/>
</dbReference>
<evidence type="ECO:0000313" key="3">
    <source>
        <dbReference type="Proteomes" id="UP000245820"/>
    </source>
</evidence>
<sequence length="115" mass="12209">MKLLVCGGRDFKNVSRVRHVLHAIHAKRAVTLLIEGGAAGADRLAREWAVENGIPVQTFQADWKAHGKAAGPIRNGRMINEGKPDGVCAFPGGRGTANMVEQALEAGIKVMEVAA</sequence>